<keyword evidence="2" id="KW-1185">Reference proteome</keyword>
<sequence>MRVLIVFETNPEGVKFFDIEMTNEQYDIVKTAQGVFVNCNDPTPGTDFLNIALCEKMEYLTDEDAKMNHACIWKDKIIMDLEKPAKFDAIIYTGIMC</sequence>
<organism evidence="1 2">
    <name type="scientific">Salmonella phage F61</name>
    <dbReference type="NCBI Taxonomy" id="2982033"/>
    <lineage>
        <taxon>Viruses</taxon>
        <taxon>Duplodnaviria</taxon>
        <taxon>Heunggongvirae</taxon>
        <taxon>Uroviricota</taxon>
        <taxon>Caudoviricetes</taxon>
        <taxon>Drexlerviridae</taxon>
        <taxon>Tempevirinae</taxon>
        <taxon>Tlsvirus</taxon>
        <taxon>Tlsvirus F61</taxon>
    </lineage>
</organism>
<protein>
    <submittedName>
        <fullName evidence="1">Uncharacterized protein</fullName>
    </submittedName>
</protein>
<name>A0A977R8Q8_9CAUD</name>
<dbReference type="EMBL" id="OP292674">
    <property type="protein sequence ID" value="UXM05386.1"/>
    <property type="molecule type" value="Genomic_DNA"/>
</dbReference>
<evidence type="ECO:0000313" key="2">
    <source>
        <dbReference type="Proteomes" id="UP001063234"/>
    </source>
</evidence>
<reference evidence="1" key="1">
    <citation type="submission" date="2022-08" db="EMBL/GenBank/DDBJ databases">
        <authorList>
            <person name="Parra M."/>
            <person name="Bayas-Rea R.D.L.A."/>
            <person name="D'Auria G."/>
            <person name="Reyes M."/>
            <person name="Zapata S."/>
        </authorList>
    </citation>
    <scope>NUCLEOTIDE SEQUENCE</scope>
</reference>
<evidence type="ECO:0000313" key="1">
    <source>
        <dbReference type="EMBL" id="UXM05386.1"/>
    </source>
</evidence>
<accession>A0A977R8Q8</accession>
<proteinExistence type="predicted"/>
<dbReference type="Proteomes" id="UP001063234">
    <property type="component" value="Segment"/>
</dbReference>